<feature type="transmembrane region" description="Helical" evidence="1">
    <location>
        <begin position="12"/>
        <end position="36"/>
    </location>
</feature>
<dbReference type="CTD" id="4541"/>
<keyword evidence="1" id="KW-0812">Transmembrane</keyword>
<proteinExistence type="predicted"/>
<keyword evidence="2" id="KW-0496">Mitochondrion</keyword>
<protein>
    <submittedName>
        <fullName evidence="2">NADH dehydrogenase subunit 6</fullName>
    </submittedName>
</protein>
<feature type="transmembrane region" description="Helical" evidence="1">
    <location>
        <begin position="48"/>
        <end position="69"/>
    </location>
</feature>
<keyword evidence="1" id="KW-1133">Transmembrane helix</keyword>
<feature type="transmembrane region" description="Helical" evidence="1">
    <location>
        <begin position="121"/>
        <end position="143"/>
    </location>
</feature>
<feature type="transmembrane region" description="Helical" evidence="1">
    <location>
        <begin position="81"/>
        <end position="109"/>
    </location>
</feature>
<dbReference type="GeneID" id="25103021"/>
<dbReference type="RefSeq" id="YP_009160547.1">
    <property type="nucleotide sequence ID" value="NC_027653.1"/>
</dbReference>
<gene>
    <name evidence="2" type="primary">ND6</name>
</gene>
<reference evidence="2" key="1">
    <citation type="journal article" date="2015" name="Mitochondrial DNA">
        <title>The complete mitochondrial genome of Crassostrea gasar (Bivalvia: Ostreidae).</title>
        <authorList>
            <person name="Cavaleiro N.P."/>
            <person name="Sole-Cava A.M."/>
            <person name="Melo C.M.R."/>
            <person name="de Almeida L.G."/>
            <person name="Lazoski C."/>
            <person name="de Vasconcelos A.T.R."/>
        </authorList>
    </citation>
    <scope>NUCLEOTIDE SEQUENCE</scope>
    <source>
        <strain evidence="2">SP2</strain>
    </source>
</reference>
<dbReference type="EMBL" id="KR856227">
    <property type="protein sequence ID" value="AKQ78439.1"/>
    <property type="molecule type" value="Genomic_DNA"/>
</dbReference>
<name>A0A0K0PWG6_9BIVA</name>
<evidence type="ECO:0000256" key="1">
    <source>
        <dbReference type="SAM" id="Phobius"/>
    </source>
</evidence>
<organism evidence="2">
    <name type="scientific">Crassostrea tulipa</name>
    <dbReference type="NCBI Taxonomy" id="2912563"/>
    <lineage>
        <taxon>Eukaryota</taxon>
        <taxon>Metazoa</taxon>
        <taxon>Spiralia</taxon>
        <taxon>Lophotrochozoa</taxon>
        <taxon>Mollusca</taxon>
        <taxon>Bivalvia</taxon>
        <taxon>Autobranchia</taxon>
        <taxon>Pteriomorphia</taxon>
        <taxon>Ostreida</taxon>
        <taxon>Ostreoidea</taxon>
        <taxon>Ostreidae</taxon>
        <taxon>Crassostrea</taxon>
    </lineage>
</organism>
<evidence type="ECO:0000313" key="2">
    <source>
        <dbReference type="EMBL" id="AKQ78439.1"/>
    </source>
</evidence>
<keyword evidence="1" id="KW-0472">Membrane</keyword>
<geneLocation type="mitochondrion" evidence="2"/>
<dbReference type="AlphaFoldDB" id="A0A0K0PWG6"/>
<accession>A0A0K0PWG6</accession>
<sequence>MIKIMIFSTLGVVLINSLYPVSLFFFSVAISIGVLWEVGAYFSDFLSLLSFMVYISGITAVIGYFITFFPKKMGGSFLSPCVYSVAFMSLSSMWVVSTFSTSLLSVAVMSASMDSIFSMSFYGLVVLFLAPILFIVMVAVVMMSKPERMTLRRW</sequence>